<feature type="region of interest" description="Disordered" evidence="1">
    <location>
        <begin position="1"/>
        <end position="59"/>
    </location>
</feature>
<evidence type="ECO:0000256" key="1">
    <source>
        <dbReference type="SAM" id="MobiDB-lite"/>
    </source>
</evidence>
<dbReference type="AlphaFoldDB" id="A0A4Z1R1B0"/>
<protein>
    <submittedName>
        <fullName evidence="2">Uncharacterized protein</fullName>
    </submittedName>
</protein>
<dbReference type="EMBL" id="SPUH01000002">
    <property type="protein sequence ID" value="TKS53282.1"/>
    <property type="molecule type" value="Genomic_DNA"/>
</dbReference>
<proteinExistence type="predicted"/>
<sequence length="59" mass="6367">MLALAGCRAPEHEPPGTPPEPQATGLRDAIQDPLDKAQAVEGAIREADHRRREQADDTP</sequence>
<organism evidence="2 3">
    <name type="scientific">Luteimonas yindakuii</name>
    <dbReference type="NCBI Taxonomy" id="2565782"/>
    <lineage>
        <taxon>Bacteria</taxon>
        <taxon>Pseudomonadati</taxon>
        <taxon>Pseudomonadota</taxon>
        <taxon>Gammaproteobacteria</taxon>
        <taxon>Lysobacterales</taxon>
        <taxon>Lysobacteraceae</taxon>
        <taxon>Luteimonas</taxon>
    </lineage>
</organism>
<gene>
    <name evidence="2" type="ORF">E4582_12745</name>
</gene>
<reference evidence="2 3" key="1">
    <citation type="submission" date="2019-01" db="EMBL/GenBank/DDBJ databases">
        <authorList>
            <person name="Zhang S."/>
        </authorList>
    </citation>
    <scope>NUCLEOTIDE SEQUENCE [LARGE SCALE GENOMIC DNA]</scope>
    <source>
        <strain evidence="2 3">1626</strain>
    </source>
</reference>
<accession>A0A4Z1R1B0</accession>
<evidence type="ECO:0000313" key="3">
    <source>
        <dbReference type="Proteomes" id="UP000298681"/>
    </source>
</evidence>
<dbReference type="Proteomes" id="UP000298681">
    <property type="component" value="Unassembled WGS sequence"/>
</dbReference>
<keyword evidence="3" id="KW-1185">Reference proteome</keyword>
<feature type="compositionally biased region" description="Basic and acidic residues" evidence="1">
    <location>
        <begin position="43"/>
        <end position="59"/>
    </location>
</feature>
<evidence type="ECO:0000313" key="2">
    <source>
        <dbReference type="EMBL" id="TKS53282.1"/>
    </source>
</evidence>
<comment type="caution">
    <text evidence="2">The sequence shown here is derived from an EMBL/GenBank/DDBJ whole genome shotgun (WGS) entry which is preliminary data.</text>
</comment>
<name>A0A4Z1R1B0_9GAMM</name>